<keyword evidence="2" id="KW-0687">Ribonucleoprotein</keyword>
<evidence type="ECO:0000259" key="1">
    <source>
        <dbReference type="PROSITE" id="PS51186"/>
    </source>
</evidence>
<sequence>MKKINISTSNLEKCIELYREVFKQPPWNENWSYEAAKERLTDLLHTPKMLGFLFEEEGELVGLAAGNFKRTYGGRTFYLAELCVSVAKSGKGYGSTMLQLLEEEVVKRGGNKIDLHTSANGRAKKFYEKHEYDVKKDRITLTKYLSHF</sequence>
<dbReference type="Proteomes" id="UP000182762">
    <property type="component" value="Unassembled WGS sequence"/>
</dbReference>
<feature type="domain" description="N-acetyltransferase" evidence="1">
    <location>
        <begin position="1"/>
        <end position="146"/>
    </location>
</feature>
<dbReference type="SUPFAM" id="SSF55729">
    <property type="entry name" value="Acyl-CoA N-acyltransferases (Nat)"/>
    <property type="match status" value="1"/>
</dbReference>
<dbReference type="InterPro" id="IPR016181">
    <property type="entry name" value="Acyl_CoA_acyltransferase"/>
</dbReference>
<organism evidence="2 3">
    <name type="scientific">Priestia endophytica DSM 13796</name>
    <dbReference type="NCBI Taxonomy" id="1121089"/>
    <lineage>
        <taxon>Bacteria</taxon>
        <taxon>Bacillati</taxon>
        <taxon>Bacillota</taxon>
        <taxon>Bacilli</taxon>
        <taxon>Bacillales</taxon>
        <taxon>Bacillaceae</taxon>
        <taxon>Priestia</taxon>
    </lineage>
</organism>
<proteinExistence type="predicted"/>
<dbReference type="RefSeq" id="WP_061805952.1">
    <property type="nucleotide sequence ID" value="NZ_FOXX01000010.1"/>
</dbReference>
<name>A0A1I6BK48_9BACI</name>
<dbReference type="GeneID" id="93712329"/>
<gene>
    <name evidence="2" type="ORF">SAMN02745910_03750</name>
</gene>
<dbReference type="PROSITE" id="PS51186">
    <property type="entry name" value="GNAT"/>
    <property type="match status" value="1"/>
</dbReference>
<protein>
    <submittedName>
        <fullName evidence="2">Ribosomal protein S18 acetylase RimI</fullName>
    </submittedName>
</protein>
<evidence type="ECO:0000313" key="3">
    <source>
        <dbReference type="Proteomes" id="UP000182762"/>
    </source>
</evidence>
<dbReference type="EMBL" id="FOXX01000010">
    <property type="protein sequence ID" value="SFQ81312.1"/>
    <property type="molecule type" value="Genomic_DNA"/>
</dbReference>
<dbReference type="Gene3D" id="3.40.630.30">
    <property type="match status" value="1"/>
</dbReference>
<accession>A0A1I6BK48</accession>
<comment type="caution">
    <text evidence="2">The sequence shown here is derived from an EMBL/GenBank/DDBJ whole genome shotgun (WGS) entry which is preliminary data.</text>
</comment>
<dbReference type="CDD" id="cd04301">
    <property type="entry name" value="NAT_SF"/>
    <property type="match status" value="1"/>
</dbReference>
<dbReference type="InterPro" id="IPR000182">
    <property type="entry name" value="GNAT_dom"/>
</dbReference>
<evidence type="ECO:0000313" key="2">
    <source>
        <dbReference type="EMBL" id="SFQ81312.1"/>
    </source>
</evidence>
<keyword evidence="3" id="KW-1185">Reference proteome</keyword>
<dbReference type="GO" id="GO:0005840">
    <property type="term" value="C:ribosome"/>
    <property type="evidence" value="ECO:0007669"/>
    <property type="project" value="UniProtKB-KW"/>
</dbReference>
<dbReference type="Pfam" id="PF00583">
    <property type="entry name" value="Acetyltransf_1"/>
    <property type="match status" value="1"/>
</dbReference>
<reference evidence="2 3" key="1">
    <citation type="submission" date="2016-10" db="EMBL/GenBank/DDBJ databases">
        <authorList>
            <person name="Varghese N."/>
            <person name="Submissions S."/>
        </authorList>
    </citation>
    <scope>NUCLEOTIDE SEQUENCE [LARGE SCALE GENOMIC DNA]</scope>
    <source>
        <strain evidence="2 3">DSM 13796</strain>
    </source>
</reference>
<keyword evidence="2" id="KW-0689">Ribosomal protein</keyword>